<keyword evidence="2" id="KW-0472">Membrane</keyword>
<evidence type="ECO:0000313" key="3">
    <source>
        <dbReference type="EMBL" id="KAK8771632.1"/>
    </source>
</evidence>
<keyword evidence="4" id="KW-1185">Reference proteome</keyword>
<evidence type="ECO:0000313" key="4">
    <source>
        <dbReference type="Proteomes" id="UP001321473"/>
    </source>
</evidence>
<evidence type="ECO:0000256" key="1">
    <source>
        <dbReference type="SAM" id="MobiDB-lite"/>
    </source>
</evidence>
<keyword evidence="2" id="KW-1133">Transmembrane helix</keyword>
<name>A0AAQ4EAM4_AMBAM</name>
<keyword evidence="2" id="KW-0812">Transmembrane</keyword>
<protein>
    <submittedName>
        <fullName evidence="3">Uncharacterized protein</fullName>
    </submittedName>
</protein>
<feature type="region of interest" description="Disordered" evidence="1">
    <location>
        <begin position="79"/>
        <end position="98"/>
    </location>
</feature>
<dbReference type="AlphaFoldDB" id="A0AAQ4EAM4"/>
<evidence type="ECO:0000256" key="2">
    <source>
        <dbReference type="SAM" id="Phobius"/>
    </source>
</evidence>
<feature type="compositionally biased region" description="Basic and acidic residues" evidence="1">
    <location>
        <begin position="15"/>
        <end position="29"/>
    </location>
</feature>
<accession>A0AAQ4EAM4</accession>
<feature type="transmembrane region" description="Helical" evidence="2">
    <location>
        <begin position="104"/>
        <end position="128"/>
    </location>
</feature>
<comment type="caution">
    <text evidence="3">The sequence shown here is derived from an EMBL/GenBank/DDBJ whole genome shotgun (WGS) entry which is preliminary data.</text>
</comment>
<dbReference type="EMBL" id="JARKHS020019533">
    <property type="protein sequence ID" value="KAK8771632.1"/>
    <property type="molecule type" value="Genomic_DNA"/>
</dbReference>
<reference evidence="3 4" key="1">
    <citation type="journal article" date="2023" name="Arcadia Sci">
        <title>De novo assembly of a long-read Amblyomma americanum tick genome.</title>
        <authorList>
            <person name="Chou S."/>
            <person name="Poskanzer K.E."/>
            <person name="Rollins M."/>
            <person name="Thuy-Boun P.S."/>
        </authorList>
    </citation>
    <scope>NUCLEOTIDE SEQUENCE [LARGE SCALE GENOMIC DNA]</scope>
    <source>
        <strain evidence="3">F_SG_1</strain>
        <tissue evidence="3">Salivary glands</tissue>
    </source>
</reference>
<proteinExistence type="predicted"/>
<gene>
    <name evidence="3" type="ORF">V5799_025126</name>
</gene>
<sequence length="144" mass="15508">MSGKKGPSAEPSRLSMERPAGKPPKVDKRKEKKSASRIVPAPNLPAFAYKDANPSRHISHVVGTQSRQGSIEDLAVDKTNERSHSRLSQAGKLASAAPAKGRSLWVWFVTASVFLLLVLVFIVVFGLLKGGDGRSSSTTTTRKQ</sequence>
<dbReference type="Proteomes" id="UP001321473">
    <property type="component" value="Unassembled WGS sequence"/>
</dbReference>
<feature type="region of interest" description="Disordered" evidence="1">
    <location>
        <begin position="1"/>
        <end position="39"/>
    </location>
</feature>
<organism evidence="3 4">
    <name type="scientific">Amblyomma americanum</name>
    <name type="common">Lone star tick</name>
    <dbReference type="NCBI Taxonomy" id="6943"/>
    <lineage>
        <taxon>Eukaryota</taxon>
        <taxon>Metazoa</taxon>
        <taxon>Ecdysozoa</taxon>
        <taxon>Arthropoda</taxon>
        <taxon>Chelicerata</taxon>
        <taxon>Arachnida</taxon>
        <taxon>Acari</taxon>
        <taxon>Parasitiformes</taxon>
        <taxon>Ixodida</taxon>
        <taxon>Ixodoidea</taxon>
        <taxon>Ixodidae</taxon>
        <taxon>Amblyomminae</taxon>
        <taxon>Amblyomma</taxon>
    </lineage>
</organism>